<dbReference type="InterPro" id="IPR002877">
    <property type="entry name" value="RNA_MeTrfase_FtsJ_dom"/>
</dbReference>
<accession>F0WM24</accession>
<evidence type="ECO:0000256" key="4">
    <source>
        <dbReference type="ARBA" id="ARBA00022679"/>
    </source>
</evidence>
<dbReference type="PANTHER" id="PTHR10920:SF18">
    <property type="entry name" value="RRNA METHYLTRANSFERASE 2, MITOCHONDRIAL"/>
    <property type="match status" value="1"/>
</dbReference>
<dbReference type="EMBL" id="FR824196">
    <property type="protein sequence ID" value="CCA22351.1"/>
    <property type="molecule type" value="Genomic_DNA"/>
</dbReference>
<evidence type="ECO:0000256" key="6">
    <source>
        <dbReference type="ARBA" id="ARBA00041184"/>
    </source>
</evidence>
<dbReference type="Pfam" id="PF01728">
    <property type="entry name" value="FtsJ"/>
    <property type="match status" value="1"/>
</dbReference>
<sequence>MERYSFACVARHTLKRCEKEKKHTAKASWIHRQWNDPYVKQARRENLRSRAAFKLRDLNKKFDIIRHGDTVLDLGAAPGGWTQIAAMESCGEYDRDRRRVIAVDLVPMQIVEGASIVMGDFRDSSTRNEIGQLLEGRMVDVVLSDMAPRFTGHFLKDSQQQLRLCYNALLMAELYLKVGGNFVTKVLQSEDLEDFRGQMKTQFKSVKGYKPSSSRSESTELFFIGKEYRGNSE</sequence>
<reference evidence="9" key="2">
    <citation type="submission" date="2011-02" db="EMBL/GenBank/DDBJ databases">
        <authorList>
            <person name="MacLean D."/>
        </authorList>
    </citation>
    <scope>NUCLEOTIDE SEQUENCE</scope>
</reference>
<dbReference type="GO" id="GO:0008650">
    <property type="term" value="F:rRNA (uridine-2'-O-)-methyltransferase activity"/>
    <property type="evidence" value="ECO:0007669"/>
    <property type="project" value="TreeGrafter"/>
</dbReference>
<evidence type="ECO:0000313" key="9">
    <source>
        <dbReference type="EMBL" id="CCA22351.1"/>
    </source>
</evidence>
<keyword evidence="2" id="KW-0698">rRNA processing</keyword>
<comment type="similarity">
    <text evidence="1">Belongs to the class I-like SAM-binding methyltransferase superfamily. RNA methyltransferase RlmE family.</text>
</comment>
<dbReference type="InterPro" id="IPR050082">
    <property type="entry name" value="RNA_methyltr_RlmE"/>
</dbReference>
<evidence type="ECO:0000256" key="3">
    <source>
        <dbReference type="ARBA" id="ARBA00022603"/>
    </source>
</evidence>
<dbReference type="AlphaFoldDB" id="F0WM24"/>
<dbReference type="HOGENOM" id="CLU_009422_4_0_1"/>
<dbReference type="HAMAP" id="MF_01547">
    <property type="entry name" value="RNA_methyltr_E"/>
    <property type="match status" value="1"/>
</dbReference>
<dbReference type="CDD" id="cd02440">
    <property type="entry name" value="AdoMet_MTases"/>
    <property type="match status" value="1"/>
</dbReference>
<evidence type="ECO:0000256" key="7">
    <source>
        <dbReference type="PIRSR" id="PIRSR005461-1"/>
    </source>
</evidence>
<dbReference type="SUPFAM" id="SSF53335">
    <property type="entry name" value="S-adenosyl-L-methionine-dependent methyltransferases"/>
    <property type="match status" value="1"/>
</dbReference>
<evidence type="ECO:0000256" key="2">
    <source>
        <dbReference type="ARBA" id="ARBA00022552"/>
    </source>
</evidence>
<proteinExistence type="inferred from homology"/>
<keyword evidence="4 9" id="KW-0808">Transferase</keyword>
<feature type="active site" description="Proton acceptor" evidence="7">
    <location>
        <position position="185"/>
    </location>
</feature>
<keyword evidence="5 7" id="KW-0949">S-adenosyl-L-methionine</keyword>
<keyword evidence="3 9" id="KW-0489">Methyltransferase</keyword>
<dbReference type="InterPro" id="IPR029063">
    <property type="entry name" value="SAM-dependent_MTases_sf"/>
</dbReference>
<gene>
    <name evidence="9" type="primary">AlNc14C151G7535</name>
    <name evidence="9" type="ORF">ALNC14_084940</name>
</gene>
<organism evidence="9">
    <name type="scientific">Albugo laibachii Nc14</name>
    <dbReference type="NCBI Taxonomy" id="890382"/>
    <lineage>
        <taxon>Eukaryota</taxon>
        <taxon>Sar</taxon>
        <taxon>Stramenopiles</taxon>
        <taxon>Oomycota</taxon>
        <taxon>Peronosporomycetes</taxon>
        <taxon>Albuginales</taxon>
        <taxon>Albuginaceae</taxon>
        <taxon>Albugo</taxon>
    </lineage>
</organism>
<dbReference type="Gene3D" id="3.40.50.150">
    <property type="entry name" value="Vaccinia Virus protein VP39"/>
    <property type="match status" value="1"/>
</dbReference>
<reference evidence="9" key="1">
    <citation type="journal article" date="2011" name="PLoS Biol.">
        <title>Gene gain and loss during evolution of obligate parasitism in the white rust pathogen of Arabidopsis thaliana.</title>
        <authorList>
            <person name="Kemen E."/>
            <person name="Gardiner A."/>
            <person name="Schultz-Larsen T."/>
            <person name="Kemen A.C."/>
            <person name="Balmuth A.L."/>
            <person name="Robert-Seilaniantz A."/>
            <person name="Bailey K."/>
            <person name="Holub E."/>
            <person name="Studholme D.J."/>
            <person name="Maclean D."/>
            <person name="Jones J.D."/>
        </authorList>
    </citation>
    <scope>NUCLEOTIDE SEQUENCE</scope>
</reference>
<dbReference type="InterPro" id="IPR015507">
    <property type="entry name" value="rRNA-MeTfrase_E"/>
</dbReference>
<protein>
    <recommendedName>
        <fullName evidence="6">rRNA methyltransferase 2, mitochondrial</fullName>
    </recommendedName>
</protein>
<feature type="domain" description="Ribosomal RNA methyltransferase FtsJ" evidence="8">
    <location>
        <begin position="48"/>
        <end position="227"/>
    </location>
</feature>
<dbReference type="PIRSF" id="PIRSF005461">
    <property type="entry name" value="23S_rRNA_mtase"/>
    <property type="match status" value="1"/>
</dbReference>
<name>F0WM24_9STRA</name>
<evidence type="ECO:0000259" key="8">
    <source>
        <dbReference type="Pfam" id="PF01728"/>
    </source>
</evidence>
<evidence type="ECO:0000256" key="1">
    <source>
        <dbReference type="ARBA" id="ARBA00009258"/>
    </source>
</evidence>
<evidence type="ECO:0000256" key="5">
    <source>
        <dbReference type="ARBA" id="ARBA00022691"/>
    </source>
</evidence>
<dbReference type="PANTHER" id="PTHR10920">
    <property type="entry name" value="RIBOSOMAL RNA METHYLTRANSFERASE"/>
    <property type="match status" value="1"/>
</dbReference>